<dbReference type="RefSeq" id="WP_078694897.1">
    <property type="nucleotide sequence ID" value="NZ_FUWX01000034.1"/>
</dbReference>
<feature type="transmembrane region" description="Helical" evidence="1">
    <location>
        <begin position="199"/>
        <end position="221"/>
    </location>
</feature>
<feature type="transmembrane region" description="Helical" evidence="1">
    <location>
        <begin position="87"/>
        <end position="109"/>
    </location>
</feature>
<feature type="transmembrane region" description="Helical" evidence="1">
    <location>
        <begin position="227"/>
        <end position="250"/>
    </location>
</feature>
<feature type="transmembrane region" description="Helical" evidence="1">
    <location>
        <begin position="129"/>
        <end position="153"/>
    </location>
</feature>
<evidence type="ECO:0000259" key="2">
    <source>
        <dbReference type="Pfam" id="PF07670"/>
    </source>
</evidence>
<feature type="transmembrane region" description="Helical" evidence="1">
    <location>
        <begin position="379"/>
        <end position="399"/>
    </location>
</feature>
<feature type="domain" description="Nucleoside transporter/FeoB GTPase Gate" evidence="2">
    <location>
        <begin position="124"/>
        <end position="221"/>
    </location>
</feature>
<keyword evidence="1" id="KW-1133">Transmembrane helix</keyword>
<accession>A0A1T4QWM0</accession>
<dbReference type="InterPro" id="IPR011642">
    <property type="entry name" value="Gate_dom"/>
</dbReference>
<gene>
    <name evidence="3" type="ORF">SAMN02745174_02477</name>
</gene>
<evidence type="ECO:0000313" key="3">
    <source>
        <dbReference type="EMBL" id="SKA08180.1"/>
    </source>
</evidence>
<evidence type="ECO:0000313" key="4">
    <source>
        <dbReference type="Proteomes" id="UP000191153"/>
    </source>
</evidence>
<dbReference type="Proteomes" id="UP000191153">
    <property type="component" value="Unassembled WGS sequence"/>
</dbReference>
<feature type="transmembrane region" description="Helical" evidence="1">
    <location>
        <begin position="299"/>
        <end position="319"/>
    </location>
</feature>
<organism evidence="3 4">
    <name type="scientific">Cetobacterium ceti</name>
    <dbReference type="NCBI Taxonomy" id="180163"/>
    <lineage>
        <taxon>Bacteria</taxon>
        <taxon>Fusobacteriati</taxon>
        <taxon>Fusobacteriota</taxon>
        <taxon>Fusobacteriia</taxon>
        <taxon>Fusobacteriales</taxon>
        <taxon>Fusobacteriaceae</taxon>
        <taxon>Cetobacterium</taxon>
    </lineage>
</organism>
<keyword evidence="4" id="KW-1185">Reference proteome</keyword>
<dbReference type="Pfam" id="PF07670">
    <property type="entry name" value="Gate"/>
    <property type="match status" value="1"/>
</dbReference>
<sequence length="440" mass="48253">MAIFKFSFYSLLGLIAFLAPISIGGESTILMGHIKNFVIGGYVQWVKAIIVAFSVVTIVGNFIGIVKKEFNDSLLNELFISNKFINLLRISGSIMFLMVAFNIGPTHILNENTGGLMALDLLPSLMVTFFVGVMMMPLLTSFGLVEFVGTLIAPFMKKFFKVPGFAAIDALASFLGDGTIGIVVTDQQYQKGYYTQREAVIIATSFSIVGISFAAVVADLLKFSSIFWIFYGTIALSTVIAGLIIARLPLKKFKNDYFSKPILEGNENRSIKKALKIAASTAEKASEVQMIKDSLIKVLIIYVTFIPVIMGVGTIGLVLAEYTSFFNIISLPLLPMLHMLGFSKEVAQQMAPAMIVGFSDMYLPTLFIESCTSELGRFIIGTLSFAQLIFLSETGMILVNSKIGFGFIDAIKFFLLRTIISFPVIYIVGITLLKMGILHN</sequence>
<keyword evidence="1" id="KW-0472">Membrane</keyword>
<keyword evidence="1" id="KW-0812">Transmembrane</keyword>
<protein>
    <submittedName>
        <fullName evidence="3">Nucleoside recognition GATE domain-containing membrane protein YjiH</fullName>
    </submittedName>
</protein>
<feature type="transmembrane region" description="Helical" evidence="1">
    <location>
        <begin position="48"/>
        <end position="66"/>
    </location>
</feature>
<evidence type="ECO:0000256" key="1">
    <source>
        <dbReference type="SAM" id="Phobius"/>
    </source>
</evidence>
<feature type="transmembrane region" description="Helical" evidence="1">
    <location>
        <begin position="411"/>
        <end position="433"/>
    </location>
</feature>
<proteinExistence type="predicted"/>
<reference evidence="3 4" key="1">
    <citation type="submission" date="2017-02" db="EMBL/GenBank/DDBJ databases">
        <authorList>
            <person name="Peterson S.W."/>
        </authorList>
    </citation>
    <scope>NUCLEOTIDE SEQUENCE [LARGE SCALE GENOMIC DNA]</scope>
    <source>
        <strain evidence="3 4">ATCC 700028</strain>
    </source>
</reference>
<name>A0A1T4QWM0_9FUSO</name>
<dbReference type="AlphaFoldDB" id="A0A1T4QWM0"/>
<dbReference type="EMBL" id="FUWX01000034">
    <property type="protein sequence ID" value="SKA08180.1"/>
    <property type="molecule type" value="Genomic_DNA"/>
</dbReference>